<accession>A0AAJ1QBM1</accession>
<organism evidence="1 2">
    <name type="scientific">Empedobacter brevis</name>
    <dbReference type="NCBI Taxonomy" id="247"/>
    <lineage>
        <taxon>Bacteria</taxon>
        <taxon>Pseudomonadati</taxon>
        <taxon>Bacteroidota</taxon>
        <taxon>Flavobacteriia</taxon>
        <taxon>Flavobacteriales</taxon>
        <taxon>Weeksellaceae</taxon>
        <taxon>Empedobacter</taxon>
    </lineage>
</organism>
<evidence type="ECO:0000313" key="1">
    <source>
        <dbReference type="EMBL" id="MDM1071066.1"/>
    </source>
</evidence>
<reference evidence="1" key="1">
    <citation type="submission" date="2020-06" db="EMBL/GenBank/DDBJ databases">
        <authorList>
            <person name="Dong N."/>
        </authorList>
    </citation>
    <scope>NUCLEOTIDE SEQUENCE</scope>
    <source>
        <strain evidence="1">R655-4</strain>
    </source>
</reference>
<gene>
    <name evidence="1" type="ORF">HX001_01005</name>
</gene>
<proteinExistence type="predicted"/>
<dbReference type="AlphaFoldDB" id="A0AAJ1QBM1"/>
<name>A0AAJ1QBM1_9FLAO</name>
<sequence>MSELDRRKFIKKSFLGITGFTFLINTISCNDDEIIIKNNQEIDLPNRVYVATHILDKKYSEINYRLNDESRIELFISGVILLKNPRLLKKLEVLNLHFEEINNTHYKIYFN</sequence>
<evidence type="ECO:0000313" key="2">
    <source>
        <dbReference type="Proteomes" id="UP001170959"/>
    </source>
</evidence>
<protein>
    <submittedName>
        <fullName evidence="1">Uncharacterized protein</fullName>
    </submittedName>
</protein>
<dbReference type="Proteomes" id="UP001170959">
    <property type="component" value="Unassembled WGS sequence"/>
</dbReference>
<dbReference type="RefSeq" id="WP_159155760.1">
    <property type="nucleotide sequence ID" value="NZ_CP013210.1"/>
</dbReference>
<reference evidence="1" key="2">
    <citation type="journal article" date="2022" name="Sci. Total Environ.">
        <title>Prevalence, transmission, and molecular epidemiology of tet(X)-positive bacteria among humans, animals, and environmental niches in China: An epidemiological, and genomic-based study.</title>
        <authorList>
            <person name="Dong N."/>
            <person name="Zeng Y."/>
            <person name="Cai C."/>
            <person name="Sun C."/>
            <person name="Lu J."/>
            <person name="Liu C."/>
            <person name="Zhou H."/>
            <person name="Sun Q."/>
            <person name="Shu L."/>
            <person name="Wang H."/>
            <person name="Wang Y."/>
            <person name="Wang S."/>
            <person name="Wu C."/>
            <person name="Chan E.W."/>
            <person name="Chen G."/>
            <person name="Shen Z."/>
            <person name="Chen S."/>
            <person name="Zhang R."/>
        </authorList>
    </citation>
    <scope>NUCLEOTIDE SEQUENCE</scope>
    <source>
        <strain evidence="1">R655-4</strain>
    </source>
</reference>
<comment type="caution">
    <text evidence="1">The sequence shown here is derived from an EMBL/GenBank/DDBJ whole genome shotgun (WGS) entry which is preliminary data.</text>
</comment>
<dbReference type="EMBL" id="JACAGJ010000001">
    <property type="protein sequence ID" value="MDM1071066.1"/>
    <property type="molecule type" value="Genomic_DNA"/>
</dbReference>